<dbReference type="GO" id="GO:0016491">
    <property type="term" value="F:oxidoreductase activity"/>
    <property type="evidence" value="ECO:0007669"/>
    <property type="project" value="UniProtKB-KW"/>
</dbReference>
<dbReference type="Proteomes" id="UP000229897">
    <property type="component" value="Chromosome"/>
</dbReference>
<dbReference type="EMBL" id="CP024608">
    <property type="protein sequence ID" value="ATQ74452.1"/>
    <property type="molecule type" value="Genomic_DNA"/>
</dbReference>
<dbReference type="RefSeq" id="WP_099874434.1">
    <property type="nucleotide sequence ID" value="NZ_CP024608.1"/>
</dbReference>
<organism evidence="3 4">
    <name type="scientific">Massilia violaceinigra</name>
    <dbReference type="NCBI Taxonomy" id="2045208"/>
    <lineage>
        <taxon>Bacteria</taxon>
        <taxon>Pseudomonadati</taxon>
        <taxon>Pseudomonadota</taxon>
        <taxon>Betaproteobacteria</taxon>
        <taxon>Burkholderiales</taxon>
        <taxon>Oxalobacteraceae</taxon>
        <taxon>Telluria group</taxon>
        <taxon>Massilia</taxon>
    </lineage>
</organism>
<dbReference type="Pfam" id="PF00106">
    <property type="entry name" value="adh_short"/>
    <property type="match status" value="1"/>
</dbReference>
<comment type="similarity">
    <text evidence="1">Belongs to the short-chain dehydrogenases/reductases (SDR) family.</text>
</comment>
<protein>
    <submittedName>
        <fullName evidence="3">Short-chain dehydrogenase</fullName>
    </submittedName>
</protein>
<gene>
    <name evidence="3" type="ORF">CR152_07950</name>
</gene>
<dbReference type="InterPro" id="IPR036291">
    <property type="entry name" value="NAD(P)-bd_dom_sf"/>
</dbReference>
<dbReference type="GO" id="GO:0016020">
    <property type="term" value="C:membrane"/>
    <property type="evidence" value="ECO:0007669"/>
    <property type="project" value="TreeGrafter"/>
</dbReference>
<dbReference type="Gene3D" id="3.40.50.720">
    <property type="entry name" value="NAD(P)-binding Rossmann-like Domain"/>
    <property type="match status" value="1"/>
</dbReference>
<reference evidence="3" key="1">
    <citation type="submission" date="2017-10" db="EMBL/GenBank/DDBJ databases">
        <title>Massilia psychrophilum sp. nov., a novel purple-pigmented bacterium isolated from Tianshan glacier, Xinjiang Municipality, China.</title>
        <authorList>
            <person name="Wang H."/>
        </authorList>
    </citation>
    <scope>NUCLEOTIDE SEQUENCE [LARGE SCALE GENOMIC DNA]</scope>
    <source>
        <strain evidence="3">B2</strain>
    </source>
</reference>
<dbReference type="PANTHER" id="PTHR44196">
    <property type="entry name" value="DEHYDROGENASE/REDUCTASE SDR FAMILY MEMBER 7B"/>
    <property type="match status" value="1"/>
</dbReference>
<name>A0A2D2DHJ0_9BURK</name>
<dbReference type="SUPFAM" id="SSF51735">
    <property type="entry name" value="NAD(P)-binding Rossmann-fold domains"/>
    <property type="match status" value="1"/>
</dbReference>
<dbReference type="PRINTS" id="PR00081">
    <property type="entry name" value="GDHRDH"/>
</dbReference>
<dbReference type="AlphaFoldDB" id="A0A2D2DHJ0"/>
<evidence type="ECO:0000256" key="1">
    <source>
        <dbReference type="ARBA" id="ARBA00006484"/>
    </source>
</evidence>
<evidence type="ECO:0000313" key="4">
    <source>
        <dbReference type="Proteomes" id="UP000229897"/>
    </source>
</evidence>
<keyword evidence="2" id="KW-0560">Oxidoreductase</keyword>
<dbReference type="PANTHER" id="PTHR44196:SF1">
    <property type="entry name" value="DEHYDROGENASE_REDUCTASE SDR FAMILY MEMBER 7B"/>
    <property type="match status" value="1"/>
</dbReference>
<dbReference type="KEGG" id="mass:CR152_07950"/>
<sequence>MNPRVKAWRGRRVWMIGASTGIGEAAAHLLLDLGARVAFSARSADKLEQTVAGEPHALALPLDVTDRASVDAACQRIVAAWGGIDLVLIVAGGYNEMRADAIDLAAANQMIDLNLRGAFNCLDVALPLLIKQGAGGIGIVASVAGYGGLPKALVYGPTKAALINLSESLYLDLRARGIAVYQINPGFVDTPLTAKNDFKMPALMSAADAAYAMVEGIERGDFHIHFPRRFTNSMRLARLLPYRLYFWLIHKVTGL</sequence>
<keyword evidence="4" id="KW-1185">Reference proteome</keyword>
<evidence type="ECO:0000256" key="2">
    <source>
        <dbReference type="ARBA" id="ARBA00023002"/>
    </source>
</evidence>
<evidence type="ECO:0000313" key="3">
    <source>
        <dbReference type="EMBL" id="ATQ74452.1"/>
    </source>
</evidence>
<accession>A0A2D2DHJ0</accession>
<dbReference type="OrthoDB" id="9797538at2"/>
<dbReference type="InterPro" id="IPR002347">
    <property type="entry name" value="SDR_fam"/>
</dbReference>
<proteinExistence type="inferred from homology"/>